<feature type="region of interest" description="Disordered" evidence="1">
    <location>
        <begin position="190"/>
        <end position="215"/>
    </location>
</feature>
<feature type="compositionally biased region" description="Low complexity" evidence="1">
    <location>
        <begin position="203"/>
        <end position="215"/>
    </location>
</feature>
<keyword evidence="3" id="KW-1185">Reference proteome</keyword>
<feature type="compositionally biased region" description="Polar residues" evidence="1">
    <location>
        <begin position="190"/>
        <end position="202"/>
    </location>
</feature>
<reference evidence="2" key="1">
    <citation type="submission" date="2021-02" db="EMBL/GenBank/DDBJ databases">
        <authorList>
            <person name="Nowell W R."/>
        </authorList>
    </citation>
    <scope>NUCLEOTIDE SEQUENCE</scope>
    <source>
        <strain evidence="2">Ploen Becks lab</strain>
    </source>
</reference>
<name>A0A814S1Y5_9BILA</name>
<evidence type="ECO:0000313" key="3">
    <source>
        <dbReference type="Proteomes" id="UP000663879"/>
    </source>
</evidence>
<evidence type="ECO:0000313" key="2">
    <source>
        <dbReference type="EMBL" id="CAF1141447.1"/>
    </source>
</evidence>
<protein>
    <submittedName>
        <fullName evidence="2">Uncharacterized protein</fullName>
    </submittedName>
</protein>
<dbReference type="Proteomes" id="UP000663879">
    <property type="component" value="Unassembled WGS sequence"/>
</dbReference>
<comment type="caution">
    <text evidence="2">The sequence shown here is derived from an EMBL/GenBank/DDBJ whole genome shotgun (WGS) entry which is preliminary data.</text>
</comment>
<feature type="non-terminal residue" evidence="2">
    <location>
        <position position="215"/>
    </location>
</feature>
<proteinExistence type="predicted"/>
<sequence>MSSQSNTILNPKDNEVSKINSVISLLFSPDQMLRENNNIIDANTKQSSVKLIELSKCLKLSILKFIEDEYQVREKRRRQVIIIGLPLRGNDKNTIDRLFRTLRQHQPKNFKRLNSNGNSKHKSTPIVCEFYHENEVHKLLKNVYRLKQTTEFKKVYINPHLTANERILNSINRQNKKFILDGGQRGVNETKANSCTSQSAAQLNPSTSSTNLNST</sequence>
<evidence type="ECO:0000256" key="1">
    <source>
        <dbReference type="SAM" id="MobiDB-lite"/>
    </source>
</evidence>
<dbReference type="EMBL" id="CAJNOC010010601">
    <property type="protein sequence ID" value="CAF1141447.1"/>
    <property type="molecule type" value="Genomic_DNA"/>
</dbReference>
<organism evidence="2 3">
    <name type="scientific">Brachionus calyciflorus</name>
    <dbReference type="NCBI Taxonomy" id="104777"/>
    <lineage>
        <taxon>Eukaryota</taxon>
        <taxon>Metazoa</taxon>
        <taxon>Spiralia</taxon>
        <taxon>Gnathifera</taxon>
        <taxon>Rotifera</taxon>
        <taxon>Eurotatoria</taxon>
        <taxon>Monogononta</taxon>
        <taxon>Pseudotrocha</taxon>
        <taxon>Ploima</taxon>
        <taxon>Brachionidae</taxon>
        <taxon>Brachionus</taxon>
    </lineage>
</organism>
<gene>
    <name evidence="2" type="ORF">OXX778_LOCUS22913</name>
</gene>
<dbReference type="AlphaFoldDB" id="A0A814S1Y5"/>
<accession>A0A814S1Y5</accession>